<dbReference type="SUPFAM" id="SSF51695">
    <property type="entry name" value="PLC-like phosphodiesterases"/>
    <property type="match status" value="1"/>
</dbReference>
<name>A0A2S0P7B9_9NEIS</name>
<evidence type="ECO:0000313" key="3">
    <source>
        <dbReference type="Proteomes" id="UP000244173"/>
    </source>
</evidence>
<dbReference type="InterPro" id="IPR017946">
    <property type="entry name" value="PLC-like_Pdiesterase_TIM-brl"/>
</dbReference>
<dbReference type="PANTHER" id="PTHR46211">
    <property type="entry name" value="GLYCEROPHOSPHORYL DIESTER PHOSPHODIESTERASE"/>
    <property type="match status" value="1"/>
</dbReference>
<keyword evidence="3" id="KW-1185">Reference proteome</keyword>
<dbReference type="PROSITE" id="PS51704">
    <property type="entry name" value="GP_PDE"/>
    <property type="match status" value="1"/>
</dbReference>
<dbReference type="Pfam" id="PF03009">
    <property type="entry name" value="GDPD"/>
    <property type="match status" value="1"/>
</dbReference>
<dbReference type="NCBIfam" id="NF006989">
    <property type="entry name" value="PRK09454.1"/>
    <property type="match status" value="1"/>
</dbReference>
<dbReference type="EMBL" id="CP028519">
    <property type="protein sequence ID" value="AVY93235.1"/>
    <property type="molecule type" value="Genomic_DNA"/>
</dbReference>
<dbReference type="OrthoDB" id="9795622at2"/>
<dbReference type="KEGG" id="maer:DAI18_03660"/>
<dbReference type="GO" id="GO:0008081">
    <property type="term" value="F:phosphoric diester hydrolase activity"/>
    <property type="evidence" value="ECO:0007669"/>
    <property type="project" value="InterPro"/>
</dbReference>
<organism evidence="2 3">
    <name type="scientific">Microvirgula aerodenitrificans</name>
    <dbReference type="NCBI Taxonomy" id="57480"/>
    <lineage>
        <taxon>Bacteria</taxon>
        <taxon>Pseudomonadati</taxon>
        <taxon>Pseudomonadota</taxon>
        <taxon>Betaproteobacteria</taxon>
        <taxon>Neisseriales</taxon>
        <taxon>Aquaspirillaceae</taxon>
        <taxon>Microvirgula</taxon>
    </lineage>
</organism>
<sequence length="246" mass="26596">MNMLRWPYPHLIAHRGGGRFAPENTAAALLAGSVFGYRMAEFDVKLSSDNIAFLLHDDTLDRTTNSCGPAADWRWAELATLDAGSGFDPRFADEPLPTLADAARICLEHGIHANVEIKPCPGREVQTGKLVAQECLRRWGRATIPPLLSSFSADALSAAREAAPPLNYAWLIEDTLPSDWLTTAQQLGVIALDIDHTLVDADLVTAIHDAGLALMCWTVDDPARAASLFRLGVDAICTDALDALQP</sequence>
<gene>
    <name evidence="2" type="ORF">DAI18_03660</name>
</gene>
<dbReference type="PANTHER" id="PTHR46211:SF1">
    <property type="entry name" value="GLYCEROPHOSPHODIESTER PHOSPHODIESTERASE, CYTOPLASMIC"/>
    <property type="match status" value="1"/>
</dbReference>
<dbReference type="AlphaFoldDB" id="A0A2S0P7B9"/>
<proteinExistence type="predicted"/>
<reference evidence="2 3" key="1">
    <citation type="submission" date="2018-04" db="EMBL/GenBank/DDBJ databases">
        <title>Denitrifier Microvirgula.</title>
        <authorList>
            <person name="Anderson E."/>
            <person name="Jang J."/>
            <person name="Ishii S."/>
        </authorList>
    </citation>
    <scope>NUCLEOTIDE SEQUENCE [LARGE SCALE GENOMIC DNA]</scope>
    <source>
        <strain evidence="2 3">BE2.4</strain>
    </source>
</reference>
<dbReference type="STRING" id="1122240.GCA_000620105_00474"/>
<accession>A0A2S0P7B9</accession>
<protein>
    <submittedName>
        <fullName evidence="2">Glycerophosphodiester phosphodiesterase</fullName>
    </submittedName>
</protein>
<dbReference type="RefSeq" id="WP_028497957.1">
    <property type="nucleotide sequence ID" value="NZ_CALFSO010000048.1"/>
</dbReference>
<evidence type="ECO:0000313" key="2">
    <source>
        <dbReference type="EMBL" id="AVY93235.1"/>
    </source>
</evidence>
<dbReference type="InterPro" id="IPR030395">
    <property type="entry name" value="GP_PDE_dom"/>
</dbReference>
<dbReference type="GO" id="GO:0006629">
    <property type="term" value="P:lipid metabolic process"/>
    <property type="evidence" value="ECO:0007669"/>
    <property type="project" value="InterPro"/>
</dbReference>
<evidence type="ECO:0000259" key="1">
    <source>
        <dbReference type="PROSITE" id="PS51704"/>
    </source>
</evidence>
<feature type="domain" description="GP-PDE" evidence="1">
    <location>
        <begin position="9"/>
        <end position="246"/>
    </location>
</feature>
<dbReference type="Gene3D" id="3.20.20.190">
    <property type="entry name" value="Phosphatidylinositol (PI) phosphodiesterase"/>
    <property type="match status" value="1"/>
</dbReference>
<dbReference type="Proteomes" id="UP000244173">
    <property type="component" value="Chromosome"/>
</dbReference>